<proteinExistence type="predicted"/>
<accession>A0A2M8F0G0</accession>
<evidence type="ECO:0008006" key="3">
    <source>
        <dbReference type="Google" id="ProtNLM"/>
    </source>
</evidence>
<reference evidence="2" key="1">
    <citation type="submission" date="2017-09" db="EMBL/GenBank/DDBJ databases">
        <title>Depth-based differentiation of microbial function through sediment-hosted aquifers and enrichment of novel symbionts in the deep terrestrial subsurface.</title>
        <authorList>
            <person name="Probst A.J."/>
            <person name="Ladd B."/>
            <person name="Jarett J.K."/>
            <person name="Geller-Mcgrath D.E."/>
            <person name="Sieber C.M.K."/>
            <person name="Emerson J.B."/>
            <person name="Anantharaman K."/>
            <person name="Thomas B.C."/>
            <person name="Malmstrom R."/>
            <person name="Stieglmeier M."/>
            <person name="Klingl A."/>
            <person name="Woyke T."/>
            <person name="Ryan C.M."/>
            <person name="Banfield J.F."/>
        </authorList>
    </citation>
    <scope>NUCLEOTIDE SEQUENCE [LARGE SCALE GENOMIC DNA]</scope>
</reference>
<dbReference type="InterPro" id="IPR045584">
    <property type="entry name" value="Pilin-like"/>
</dbReference>
<name>A0A2M8F0G0_9BACT</name>
<comment type="caution">
    <text evidence="1">The sequence shown here is derived from an EMBL/GenBank/DDBJ whole genome shotgun (WGS) entry which is preliminary data.</text>
</comment>
<dbReference type="Pfam" id="PF07963">
    <property type="entry name" value="N_methyl"/>
    <property type="match status" value="1"/>
</dbReference>
<protein>
    <recommendedName>
        <fullName evidence="3">Type II secretion system protein GspG C-terminal domain-containing protein</fullName>
    </recommendedName>
</protein>
<dbReference type="Proteomes" id="UP000229777">
    <property type="component" value="Unassembled WGS sequence"/>
</dbReference>
<evidence type="ECO:0000313" key="1">
    <source>
        <dbReference type="EMBL" id="PJC32766.1"/>
    </source>
</evidence>
<gene>
    <name evidence="1" type="ORF">CO049_01970</name>
</gene>
<organism evidence="1 2">
    <name type="scientific">Candidatus Roizmanbacteria bacterium CG_4_9_14_0_2_um_filter_36_12</name>
    <dbReference type="NCBI Taxonomy" id="1974837"/>
    <lineage>
        <taxon>Bacteria</taxon>
        <taxon>Candidatus Roizmaniibacteriota</taxon>
    </lineage>
</organism>
<evidence type="ECO:0000313" key="2">
    <source>
        <dbReference type="Proteomes" id="UP000229777"/>
    </source>
</evidence>
<dbReference type="SUPFAM" id="SSF54523">
    <property type="entry name" value="Pili subunits"/>
    <property type="match status" value="1"/>
</dbReference>
<dbReference type="EMBL" id="PFSA01000032">
    <property type="protein sequence ID" value="PJC32766.1"/>
    <property type="molecule type" value="Genomic_DNA"/>
</dbReference>
<dbReference type="InterPro" id="IPR012902">
    <property type="entry name" value="N_methyl_site"/>
</dbReference>
<dbReference type="AlphaFoldDB" id="A0A2M8F0G0"/>
<dbReference type="Gene3D" id="3.30.700.10">
    <property type="entry name" value="Glycoprotein, Type 4 Pilin"/>
    <property type="match status" value="1"/>
</dbReference>
<sequence length="231" mass="25350">MKKAFTLMELLIVIAIIALLVIAVLALLNPLKQIQKSWDGKRKHELAQLNKVLEDWYNDKQCYPTPSEICYDGPNSPCHICGSKSSSPNFSPYLPQLPCDPQSTTKQYLYQVDNNTCPSWYRIYTTLSNTADPVIVSVGCQFGCGPAPDFSYNYGVSSPNIGLEGSLTACLTSGSCGDYCSSIGKSCSSGTVFESYSDTNCQDYLGFCNGPFCCSQNPIDVQVKSYKCFCQ</sequence>
<dbReference type="NCBIfam" id="TIGR02532">
    <property type="entry name" value="IV_pilin_GFxxxE"/>
    <property type="match status" value="1"/>
</dbReference>